<reference evidence="3" key="1">
    <citation type="submission" date="2016-10" db="EMBL/GenBank/DDBJ databases">
        <authorList>
            <person name="Varghese N."/>
            <person name="Submissions S."/>
        </authorList>
    </citation>
    <scope>NUCLEOTIDE SEQUENCE [LARGE SCALE GENOMIC DNA]</scope>
    <source>
        <strain evidence="3">CGMCC 1.10121</strain>
    </source>
</reference>
<evidence type="ECO:0000313" key="3">
    <source>
        <dbReference type="Proteomes" id="UP000199126"/>
    </source>
</evidence>
<feature type="transmembrane region" description="Helical" evidence="1">
    <location>
        <begin position="32"/>
        <end position="50"/>
    </location>
</feature>
<gene>
    <name evidence="2" type="ORF">SAMN04487948_101555</name>
</gene>
<accession>A0A1H8NHH4</accession>
<evidence type="ECO:0000256" key="1">
    <source>
        <dbReference type="SAM" id="Phobius"/>
    </source>
</evidence>
<protein>
    <submittedName>
        <fullName evidence="2">Uncharacterized protein</fullName>
    </submittedName>
</protein>
<name>A0A1H8NHH4_9EURY</name>
<sequence>MEWRTLAGVGLSTAGFLGYVAGIYVSYPGRSFSITAVMVGITLIAIGHQTRASGEP</sequence>
<organism evidence="2 3">
    <name type="scientific">Halogranum amylolyticum</name>
    <dbReference type="NCBI Taxonomy" id="660520"/>
    <lineage>
        <taxon>Archaea</taxon>
        <taxon>Methanobacteriati</taxon>
        <taxon>Methanobacteriota</taxon>
        <taxon>Stenosarchaea group</taxon>
        <taxon>Halobacteria</taxon>
        <taxon>Halobacteriales</taxon>
        <taxon>Haloferacaceae</taxon>
    </lineage>
</organism>
<keyword evidence="1" id="KW-0472">Membrane</keyword>
<dbReference type="RefSeq" id="WP_170864692.1">
    <property type="nucleotide sequence ID" value="NZ_FODV01000001.1"/>
</dbReference>
<proteinExistence type="predicted"/>
<dbReference type="Proteomes" id="UP000199126">
    <property type="component" value="Unassembled WGS sequence"/>
</dbReference>
<keyword evidence="1" id="KW-0812">Transmembrane</keyword>
<keyword evidence="1" id="KW-1133">Transmembrane helix</keyword>
<dbReference type="EMBL" id="FODV01000001">
    <property type="protein sequence ID" value="SEO29016.1"/>
    <property type="molecule type" value="Genomic_DNA"/>
</dbReference>
<keyword evidence="3" id="KW-1185">Reference proteome</keyword>
<evidence type="ECO:0000313" key="2">
    <source>
        <dbReference type="EMBL" id="SEO29016.1"/>
    </source>
</evidence>
<dbReference type="OrthoDB" id="302822at2157"/>
<dbReference type="AlphaFoldDB" id="A0A1H8NHH4"/>